<sequence>MKTILYATDYSGNSVAALKYAREMLNQIGTRLVVTHVFDYPTVLGTEMLSEPFPQLEKDAFTTHRSKLEQFCEEHLGRNWENPKIQLEAVENKSVVKGIISVADEWHAYLIVIGIKGGSVLREMIMGSTTKHLIEKAPCPILSIPADVSHAPIKTIVYATDFEEEDVYAIRKLAEMAEQLDAEIKVVHISTKEEYKGEIQMKWFKKMLHKKVTYKRIHFELLFAEDVFDALRIYLGDKNADLMVMLEREHKSIIKKWFHRDLVKKMESYGRVPLLSFRGANHQLFYFNQPL</sequence>
<comment type="similarity">
    <text evidence="1">Belongs to the universal stress protein A family.</text>
</comment>
<dbReference type="InterPro" id="IPR014729">
    <property type="entry name" value="Rossmann-like_a/b/a_fold"/>
</dbReference>
<dbReference type="PANTHER" id="PTHR46268:SF6">
    <property type="entry name" value="UNIVERSAL STRESS PROTEIN UP12"/>
    <property type="match status" value="1"/>
</dbReference>
<keyword evidence="4" id="KW-1185">Reference proteome</keyword>
<evidence type="ECO:0000256" key="1">
    <source>
        <dbReference type="ARBA" id="ARBA00008791"/>
    </source>
</evidence>
<dbReference type="Gene3D" id="3.40.50.620">
    <property type="entry name" value="HUPs"/>
    <property type="match status" value="2"/>
</dbReference>
<dbReference type="CDD" id="cd00293">
    <property type="entry name" value="USP-like"/>
    <property type="match status" value="1"/>
</dbReference>
<evidence type="ECO:0000313" key="3">
    <source>
        <dbReference type="EMBL" id="MBD0777545.1"/>
    </source>
</evidence>
<organism evidence="3 4">
    <name type="scientific">Maribacter aquimaris</name>
    <dbReference type="NCBI Taxonomy" id="2737171"/>
    <lineage>
        <taxon>Bacteria</taxon>
        <taxon>Pseudomonadati</taxon>
        <taxon>Bacteroidota</taxon>
        <taxon>Flavobacteriia</taxon>
        <taxon>Flavobacteriales</taxon>
        <taxon>Flavobacteriaceae</taxon>
        <taxon>Maribacter</taxon>
    </lineage>
</organism>
<dbReference type="Proteomes" id="UP001166021">
    <property type="component" value="Unassembled WGS sequence"/>
</dbReference>
<dbReference type="PANTHER" id="PTHR46268">
    <property type="entry name" value="STRESS RESPONSE PROTEIN NHAX"/>
    <property type="match status" value="1"/>
</dbReference>
<proteinExistence type="inferred from homology"/>
<feature type="domain" description="UspA" evidence="2">
    <location>
        <begin position="153"/>
        <end position="215"/>
    </location>
</feature>
<dbReference type="InterPro" id="IPR006015">
    <property type="entry name" value="Universal_stress_UspA"/>
</dbReference>
<comment type="caution">
    <text evidence="3">The sequence shown here is derived from an EMBL/GenBank/DDBJ whole genome shotgun (WGS) entry which is preliminary data.</text>
</comment>
<protein>
    <submittedName>
        <fullName evidence="3">Universal stress protein</fullName>
    </submittedName>
</protein>
<dbReference type="EMBL" id="JABTCF010000003">
    <property type="protein sequence ID" value="MBD0777545.1"/>
    <property type="molecule type" value="Genomic_DNA"/>
</dbReference>
<dbReference type="Pfam" id="PF00582">
    <property type="entry name" value="Usp"/>
    <property type="match status" value="2"/>
</dbReference>
<dbReference type="InterPro" id="IPR006016">
    <property type="entry name" value="UspA"/>
</dbReference>
<evidence type="ECO:0000313" key="4">
    <source>
        <dbReference type="Proteomes" id="UP001166021"/>
    </source>
</evidence>
<accession>A0ABR7V0V0</accession>
<feature type="domain" description="UspA" evidence="2">
    <location>
        <begin position="1"/>
        <end position="143"/>
    </location>
</feature>
<dbReference type="PRINTS" id="PR01438">
    <property type="entry name" value="UNVRSLSTRESS"/>
</dbReference>
<gene>
    <name evidence="3" type="ORF">HPE56_07055</name>
</gene>
<dbReference type="SUPFAM" id="SSF52402">
    <property type="entry name" value="Adenine nucleotide alpha hydrolases-like"/>
    <property type="match status" value="2"/>
</dbReference>
<reference evidence="3" key="1">
    <citation type="submission" date="2020-05" db="EMBL/GenBank/DDBJ databases">
        <title>The draft genome sequence of Maribacter sp. ANRC-HE7.</title>
        <authorList>
            <person name="Mu L."/>
        </authorList>
    </citation>
    <scope>NUCLEOTIDE SEQUENCE</scope>
    <source>
        <strain evidence="3">ANRC-HE7</strain>
    </source>
</reference>
<name>A0ABR7V0V0_9FLAO</name>
<dbReference type="RefSeq" id="WP_188243062.1">
    <property type="nucleotide sequence ID" value="NZ_JABTCF010000003.1"/>
</dbReference>
<evidence type="ECO:0000259" key="2">
    <source>
        <dbReference type="Pfam" id="PF00582"/>
    </source>
</evidence>